<evidence type="ECO:0000313" key="2">
    <source>
        <dbReference type="EMBL" id="MBD2861570.1"/>
    </source>
</evidence>
<comment type="caution">
    <text evidence="2">The sequence shown here is derived from an EMBL/GenBank/DDBJ whole genome shotgun (WGS) entry which is preliminary data.</text>
</comment>
<dbReference type="RefSeq" id="WP_190925706.1">
    <property type="nucleotide sequence ID" value="NZ_JACXJA010000006.1"/>
</dbReference>
<organism evidence="2 3">
    <name type="scientific">Paenibacillus oceani</name>
    <dbReference type="NCBI Taxonomy" id="2772510"/>
    <lineage>
        <taxon>Bacteria</taxon>
        <taxon>Bacillati</taxon>
        <taxon>Bacillota</taxon>
        <taxon>Bacilli</taxon>
        <taxon>Bacillales</taxon>
        <taxon>Paenibacillaceae</taxon>
        <taxon>Paenibacillus</taxon>
    </lineage>
</organism>
<dbReference type="Pfam" id="PF17259">
    <property type="entry name" value="DUF5325"/>
    <property type="match status" value="1"/>
</dbReference>
<keyword evidence="1" id="KW-0472">Membrane</keyword>
<feature type="transmembrane region" description="Helical" evidence="1">
    <location>
        <begin position="31"/>
        <end position="49"/>
    </location>
</feature>
<reference evidence="2" key="1">
    <citation type="submission" date="2020-09" db="EMBL/GenBank/DDBJ databases">
        <title>A novel bacterium of genus Paenibacillus, isolated from South China Sea.</title>
        <authorList>
            <person name="Huang H."/>
            <person name="Mo K."/>
            <person name="Hu Y."/>
        </authorList>
    </citation>
    <scope>NUCLEOTIDE SEQUENCE</scope>
    <source>
        <strain evidence="2">IB182363</strain>
    </source>
</reference>
<sequence>MSRTLALLFAFVGTFLLVGIGAALSYRSLLGALLLAVVSIAFIGWGFVLKAKLRRKNEARADSSAEPKQP</sequence>
<gene>
    <name evidence="2" type="ORF">IDH45_06140</name>
</gene>
<accession>A0A927C5D2</accession>
<dbReference type="InterPro" id="IPR035211">
    <property type="entry name" value="DUF5325"/>
</dbReference>
<keyword evidence="3" id="KW-1185">Reference proteome</keyword>
<keyword evidence="1" id="KW-1133">Transmembrane helix</keyword>
<dbReference type="EMBL" id="JACXJA010000006">
    <property type="protein sequence ID" value="MBD2861570.1"/>
    <property type="molecule type" value="Genomic_DNA"/>
</dbReference>
<evidence type="ECO:0000256" key="1">
    <source>
        <dbReference type="SAM" id="Phobius"/>
    </source>
</evidence>
<dbReference type="Proteomes" id="UP000639396">
    <property type="component" value="Unassembled WGS sequence"/>
</dbReference>
<dbReference type="AlphaFoldDB" id="A0A927C5D2"/>
<protein>
    <submittedName>
        <fullName evidence="2">DUF5325 family protein</fullName>
    </submittedName>
</protein>
<name>A0A927C5D2_9BACL</name>
<proteinExistence type="predicted"/>
<keyword evidence="1" id="KW-0812">Transmembrane</keyword>
<evidence type="ECO:0000313" key="3">
    <source>
        <dbReference type="Proteomes" id="UP000639396"/>
    </source>
</evidence>